<dbReference type="RefSeq" id="WP_073137138.1">
    <property type="nucleotide sequence ID" value="NZ_FQWQ01000002.1"/>
</dbReference>
<dbReference type="Pfam" id="PF13460">
    <property type="entry name" value="NAD_binding_10"/>
    <property type="match status" value="1"/>
</dbReference>
<dbReference type="STRING" id="947013.SAMN04488109_3914"/>
<sequence>MKKYVITGSLGHINKPLVAGLIQAKKDVTVITRDAGKVKEIEALGAKALVGSVADPAFVTAAFRGAEVVYAMIPPIWQADNWRRAQDEVGDAYVEAIKANRVPFVVTLSSIGAHLSEGCGPVNALHAFEESLNRIDGLHVKHLRPASFYYNLLNQIGMIKAAGIMGNNYGEQKIPLVHTNDIAGIALEELIQLNFTGHSVRYIVSDLRTGNEIAQVLGEAVGKKFPWVVFSDEDQLKGLLQAGVPSSHAVPFVEMGNALRTGKMQEDLLKHLPAFAPTKLEQFAKEFAGAFAASN</sequence>
<evidence type="ECO:0000313" key="3">
    <source>
        <dbReference type="Proteomes" id="UP000184212"/>
    </source>
</evidence>
<organism evidence="2 3">
    <name type="scientific">Chryseolinea serpens</name>
    <dbReference type="NCBI Taxonomy" id="947013"/>
    <lineage>
        <taxon>Bacteria</taxon>
        <taxon>Pseudomonadati</taxon>
        <taxon>Bacteroidota</taxon>
        <taxon>Cytophagia</taxon>
        <taxon>Cytophagales</taxon>
        <taxon>Fulvivirgaceae</taxon>
        <taxon>Chryseolinea</taxon>
    </lineage>
</organism>
<dbReference type="OrthoDB" id="2149806at2"/>
<dbReference type="InterPro" id="IPR051604">
    <property type="entry name" value="Ergot_Alk_Oxidoreductase"/>
</dbReference>
<proteinExistence type="predicted"/>
<dbReference type="Gene3D" id="3.90.25.10">
    <property type="entry name" value="UDP-galactose 4-epimerase, domain 1"/>
    <property type="match status" value="1"/>
</dbReference>
<protein>
    <submittedName>
        <fullName evidence="2">Uncharacterized conserved protein YbjT, contains NAD(P)-binding and DUF2867 domains</fullName>
    </submittedName>
</protein>
<dbReference type="Proteomes" id="UP000184212">
    <property type="component" value="Unassembled WGS sequence"/>
</dbReference>
<evidence type="ECO:0000313" key="2">
    <source>
        <dbReference type="EMBL" id="SHH37459.1"/>
    </source>
</evidence>
<dbReference type="PANTHER" id="PTHR43162">
    <property type="match status" value="1"/>
</dbReference>
<dbReference type="Gene3D" id="3.40.50.720">
    <property type="entry name" value="NAD(P)-binding Rossmann-like Domain"/>
    <property type="match status" value="1"/>
</dbReference>
<dbReference type="PANTHER" id="PTHR43162:SF1">
    <property type="entry name" value="PRESTALK A DIFFERENTIATION PROTEIN A"/>
    <property type="match status" value="1"/>
</dbReference>
<dbReference type="SUPFAM" id="SSF51735">
    <property type="entry name" value="NAD(P)-binding Rossmann-fold domains"/>
    <property type="match status" value="1"/>
</dbReference>
<accession>A0A1M5SG36</accession>
<evidence type="ECO:0000259" key="1">
    <source>
        <dbReference type="Pfam" id="PF13460"/>
    </source>
</evidence>
<gene>
    <name evidence="2" type="ORF">SAMN04488109_3914</name>
</gene>
<dbReference type="InterPro" id="IPR016040">
    <property type="entry name" value="NAD(P)-bd_dom"/>
</dbReference>
<name>A0A1M5SG36_9BACT</name>
<dbReference type="EMBL" id="FQWQ01000002">
    <property type="protein sequence ID" value="SHH37459.1"/>
    <property type="molecule type" value="Genomic_DNA"/>
</dbReference>
<keyword evidence="3" id="KW-1185">Reference proteome</keyword>
<feature type="domain" description="NAD(P)-binding" evidence="1">
    <location>
        <begin position="8"/>
        <end position="115"/>
    </location>
</feature>
<dbReference type="AlphaFoldDB" id="A0A1M5SG36"/>
<reference evidence="2 3" key="1">
    <citation type="submission" date="2016-11" db="EMBL/GenBank/DDBJ databases">
        <authorList>
            <person name="Jaros S."/>
            <person name="Januszkiewicz K."/>
            <person name="Wedrychowicz H."/>
        </authorList>
    </citation>
    <scope>NUCLEOTIDE SEQUENCE [LARGE SCALE GENOMIC DNA]</scope>
    <source>
        <strain evidence="2 3">DSM 24574</strain>
    </source>
</reference>
<dbReference type="InterPro" id="IPR036291">
    <property type="entry name" value="NAD(P)-bd_dom_sf"/>
</dbReference>